<accession>A0ABM9AH18</accession>
<dbReference type="PROSITE" id="PS51482">
    <property type="entry name" value="DEGV"/>
    <property type="match status" value="1"/>
</dbReference>
<proteinExistence type="predicted"/>
<organism evidence="2 3">
    <name type="scientific">Sinobacterium norvegicum</name>
    <dbReference type="NCBI Taxonomy" id="1641715"/>
    <lineage>
        <taxon>Bacteria</taxon>
        <taxon>Pseudomonadati</taxon>
        <taxon>Pseudomonadota</taxon>
        <taxon>Gammaproteobacteria</taxon>
        <taxon>Cellvibrionales</taxon>
        <taxon>Spongiibacteraceae</taxon>
        <taxon>Sinobacterium</taxon>
    </lineage>
</organism>
<evidence type="ECO:0008006" key="4">
    <source>
        <dbReference type="Google" id="ProtNLM"/>
    </source>
</evidence>
<keyword evidence="3" id="KW-1185">Reference proteome</keyword>
<dbReference type="Gene3D" id="3.30.1180.10">
    <property type="match status" value="1"/>
</dbReference>
<comment type="caution">
    <text evidence="2">The sequence shown here is derived from an EMBL/GenBank/DDBJ whole genome shotgun (WGS) entry which is preliminary data.</text>
</comment>
<dbReference type="NCBIfam" id="TIGR00762">
    <property type="entry name" value="DegV"/>
    <property type="match status" value="1"/>
</dbReference>
<dbReference type="Pfam" id="PF02645">
    <property type="entry name" value="DegV"/>
    <property type="match status" value="1"/>
</dbReference>
<dbReference type="PANTHER" id="PTHR33434:SF2">
    <property type="entry name" value="FATTY ACID-BINDING PROTEIN TM_1468"/>
    <property type="match status" value="1"/>
</dbReference>
<dbReference type="PANTHER" id="PTHR33434">
    <property type="entry name" value="DEGV DOMAIN-CONTAINING PROTEIN DR_1986-RELATED"/>
    <property type="match status" value="1"/>
</dbReference>
<dbReference type="Gene3D" id="3.40.50.10170">
    <property type="match status" value="1"/>
</dbReference>
<protein>
    <recommendedName>
        <fullName evidence="4">DegV family protein</fullName>
    </recommendedName>
</protein>
<dbReference type="SUPFAM" id="SSF82549">
    <property type="entry name" value="DAK1/DegV-like"/>
    <property type="match status" value="1"/>
</dbReference>
<dbReference type="InterPro" id="IPR050270">
    <property type="entry name" value="DegV_domain_contain"/>
</dbReference>
<dbReference type="InterPro" id="IPR043168">
    <property type="entry name" value="DegV_C"/>
</dbReference>
<evidence type="ECO:0000313" key="3">
    <source>
        <dbReference type="Proteomes" id="UP000838100"/>
    </source>
</evidence>
<sequence length="361" mass="39998">MQSLFFDTPHIFLQNRNHNKSTNDAVETIPVFSRRVLALLHCYWSYFMSAVLVVDAGCDLPKSYLDKNNIEILPITILIDGKEFVDNKDPEVLRDFFSQKLTANDRKGYSVAWESDEMSQFVLEKLVPGHDFALVETVAQSRSPLFSNARDASFKVLGEYKKYKANPNTTFGMRVINTGTVFAGQGLLAVKSSELIQDGVTKSELRKSVEKFKDTVYAYAVPPDVAYLRSRIKQRGDKSISWAAATFGKALEITPILCAKDDDTFPVAKVRGHTKAINLMFSVACKQIEKGLSHNTVVLSIADDVEKLNEFEGFASLQALCEEKSVELITCMMGLTGAVNLGPGTISIAVSCDTPPHEAIF</sequence>
<dbReference type="Proteomes" id="UP000838100">
    <property type="component" value="Unassembled WGS sequence"/>
</dbReference>
<evidence type="ECO:0000313" key="2">
    <source>
        <dbReference type="EMBL" id="CAH0992511.1"/>
    </source>
</evidence>
<keyword evidence="1" id="KW-0446">Lipid-binding</keyword>
<reference evidence="2" key="1">
    <citation type="submission" date="2021-12" db="EMBL/GenBank/DDBJ databases">
        <authorList>
            <person name="Rodrigo-Torres L."/>
            <person name="Arahal R. D."/>
            <person name="Lucena T."/>
        </authorList>
    </citation>
    <scope>NUCLEOTIDE SEQUENCE</scope>
    <source>
        <strain evidence="2">CECT 8267</strain>
    </source>
</reference>
<dbReference type="EMBL" id="CAKLPX010000003">
    <property type="protein sequence ID" value="CAH0992511.1"/>
    <property type="molecule type" value="Genomic_DNA"/>
</dbReference>
<name>A0ABM9AH18_9GAMM</name>
<evidence type="ECO:0000256" key="1">
    <source>
        <dbReference type="ARBA" id="ARBA00023121"/>
    </source>
</evidence>
<gene>
    <name evidence="2" type="ORF">SIN8267_02643</name>
</gene>
<dbReference type="InterPro" id="IPR003797">
    <property type="entry name" value="DegV"/>
</dbReference>